<evidence type="ECO:0000313" key="3">
    <source>
        <dbReference type="Proteomes" id="UP000187455"/>
    </source>
</evidence>
<proteinExistence type="predicted"/>
<dbReference type="OrthoDB" id="10378232at2759"/>
<dbReference type="Proteomes" id="UP000187455">
    <property type="component" value="Unassembled WGS sequence"/>
</dbReference>
<reference evidence="2 3" key="1">
    <citation type="journal article" date="2016" name="Mol. Biol. Evol.">
        <title>Genome-Wide Survey of Gut Fungi (Harpellales) Reveals the First Horizontally Transferred Ubiquitin Gene from a Mosquito Host.</title>
        <authorList>
            <person name="Wang Y."/>
            <person name="White M.M."/>
            <person name="Kvist S."/>
            <person name="Moncalvo J.M."/>
        </authorList>
    </citation>
    <scope>NUCLEOTIDE SEQUENCE [LARGE SCALE GENOMIC DNA]</scope>
    <source>
        <strain evidence="2 3">ALG-7-W6</strain>
    </source>
</reference>
<feature type="compositionally biased region" description="Basic and acidic residues" evidence="1">
    <location>
        <begin position="453"/>
        <end position="463"/>
    </location>
</feature>
<evidence type="ECO:0000256" key="1">
    <source>
        <dbReference type="SAM" id="MobiDB-lite"/>
    </source>
</evidence>
<evidence type="ECO:0000313" key="2">
    <source>
        <dbReference type="EMBL" id="OLY82732.1"/>
    </source>
</evidence>
<organism evidence="2 3">
    <name type="scientific">Smittium mucronatum</name>
    <dbReference type="NCBI Taxonomy" id="133383"/>
    <lineage>
        <taxon>Eukaryota</taxon>
        <taxon>Fungi</taxon>
        <taxon>Fungi incertae sedis</taxon>
        <taxon>Zoopagomycota</taxon>
        <taxon>Kickxellomycotina</taxon>
        <taxon>Harpellomycetes</taxon>
        <taxon>Harpellales</taxon>
        <taxon>Legeriomycetaceae</taxon>
        <taxon>Smittium</taxon>
    </lineage>
</organism>
<feature type="compositionally biased region" description="Low complexity" evidence="1">
    <location>
        <begin position="269"/>
        <end position="285"/>
    </location>
</feature>
<gene>
    <name evidence="2" type="ORF">AYI68_g3136</name>
</gene>
<keyword evidence="3" id="KW-1185">Reference proteome</keyword>
<dbReference type="EMBL" id="LSSL01001283">
    <property type="protein sequence ID" value="OLY82732.1"/>
    <property type="molecule type" value="Genomic_DNA"/>
</dbReference>
<sequence length="497" mass="55938">MIEFTKIRKEVISSIVNGLDKKEKSNSNSNTVMIQDFDPDCLFLDIDGNETYENLKKNHISSLGFFFDQLCIFSSLFPITQNLGNFKNSTLDLAESFLLSLPVYRFREKMGKLIDSLLERNGYISLKDEKDDLSNAYNSNSSQIGSGFKNLTHSIQGFENLKETFNTTNSSSKRKNKPKRIVTKDSILSTEFLISPKKNRLKSRYSNLGISNGDEKCNNKNVIRVMGNSEPSKSLSRHSSANLLRNPFESSPKEHNLNSNGVRRIRTCGSLSSLSSDKSNSKKGGANFSGRRSSGKTVQDLKLKLKNEVSIPTNNINKVSNIEDKRILRFNSNPPRDINYFSITKSLKSSISSYPTGIRRNIANSGNNDVKSISSPKRLSNRLFSAPNLVDSTVEATTPIINRNLRRQGRNSSSIWISNIVGTLSSGNITAPQDIMKNTDKKQTEQILNKNVDFGEKSLSEKRTPKRSNSDIPQEQNSKPNQRTQYEIKKNKLQRTF</sequence>
<feature type="compositionally biased region" description="Polar residues" evidence="1">
    <location>
        <begin position="470"/>
        <end position="485"/>
    </location>
</feature>
<feature type="compositionally biased region" description="Polar residues" evidence="1">
    <location>
        <begin position="229"/>
        <end position="243"/>
    </location>
</feature>
<feature type="region of interest" description="Disordered" evidence="1">
    <location>
        <begin position="227"/>
        <end position="298"/>
    </location>
</feature>
<comment type="caution">
    <text evidence="2">The sequence shown here is derived from an EMBL/GenBank/DDBJ whole genome shotgun (WGS) entry which is preliminary data.</text>
</comment>
<dbReference type="AlphaFoldDB" id="A0A1R0H0S5"/>
<accession>A0A1R0H0S5</accession>
<name>A0A1R0H0S5_9FUNG</name>
<feature type="region of interest" description="Disordered" evidence="1">
    <location>
        <begin position="450"/>
        <end position="497"/>
    </location>
</feature>
<protein>
    <submittedName>
        <fullName evidence="2">Uncharacterized protein</fullName>
    </submittedName>
</protein>